<dbReference type="EMBL" id="FZQP02003834">
    <property type="protein sequence ID" value="VVC98865.1"/>
    <property type="molecule type" value="Genomic_DNA"/>
</dbReference>
<dbReference type="PANTHER" id="PTHR46024:SF1">
    <property type="entry name" value="HISTONE-LYSINE N-METHYLTRANSFERASE EGGLESS"/>
    <property type="match status" value="1"/>
</dbReference>
<evidence type="ECO:0000313" key="8">
    <source>
        <dbReference type="EMBL" id="VVC98865.1"/>
    </source>
</evidence>
<dbReference type="PROSITE" id="PS50280">
    <property type="entry name" value="SET"/>
    <property type="match status" value="1"/>
</dbReference>
<dbReference type="Pfam" id="PF00856">
    <property type="entry name" value="SET"/>
    <property type="match status" value="1"/>
</dbReference>
<evidence type="ECO:0000256" key="2">
    <source>
        <dbReference type="ARBA" id="ARBA00022603"/>
    </source>
</evidence>
<dbReference type="InterPro" id="IPR046341">
    <property type="entry name" value="SET_dom_sf"/>
</dbReference>
<keyword evidence="3" id="KW-0808">Transferase</keyword>
<evidence type="ECO:0000259" key="6">
    <source>
        <dbReference type="PROSITE" id="PS50280"/>
    </source>
</evidence>
<dbReference type="Proteomes" id="UP000324832">
    <property type="component" value="Unassembled WGS sequence"/>
</dbReference>
<dbReference type="Gene3D" id="2.170.270.10">
    <property type="entry name" value="SET domain"/>
    <property type="match status" value="1"/>
</dbReference>
<accession>A0A5E4QPR3</accession>
<reference evidence="8 9" key="1">
    <citation type="submission" date="2017-07" db="EMBL/GenBank/DDBJ databases">
        <authorList>
            <person name="Talla V."/>
            <person name="Backstrom N."/>
        </authorList>
    </citation>
    <scope>NUCLEOTIDE SEQUENCE [LARGE SCALE GENOMIC DNA]</scope>
</reference>
<comment type="subcellular location">
    <subcellularLocation>
        <location evidence="1">Nucleus</location>
    </subcellularLocation>
</comment>
<name>A0A5E4QPR3_9NEOP</name>
<evidence type="ECO:0000256" key="5">
    <source>
        <dbReference type="ARBA" id="ARBA00023242"/>
    </source>
</evidence>
<protein>
    <recommendedName>
        <fullName evidence="10">Post-SET domain-containing protein</fullName>
    </recommendedName>
</protein>
<organism evidence="8 9">
    <name type="scientific">Leptidea sinapis</name>
    <dbReference type="NCBI Taxonomy" id="189913"/>
    <lineage>
        <taxon>Eukaryota</taxon>
        <taxon>Metazoa</taxon>
        <taxon>Ecdysozoa</taxon>
        <taxon>Arthropoda</taxon>
        <taxon>Hexapoda</taxon>
        <taxon>Insecta</taxon>
        <taxon>Pterygota</taxon>
        <taxon>Neoptera</taxon>
        <taxon>Endopterygota</taxon>
        <taxon>Lepidoptera</taxon>
        <taxon>Glossata</taxon>
        <taxon>Ditrysia</taxon>
        <taxon>Papilionoidea</taxon>
        <taxon>Pieridae</taxon>
        <taxon>Dismorphiinae</taxon>
        <taxon>Leptidea</taxon>
    </lineage>
</organism>
<keyword evidence="9" id="KW-1185">Reference proteome</keyword>
<dbReference type="AlphaFoldDB" id="A0A5E4QPR3"/>
<keyword evidence="4" id="KW-0949">S-adenosyl-L-methionine</keyword>
<sequence length="112" mass="13216">MSASLSFAENRHVLRPRPVWGRMRLNQNISPSERCTGQRRLHSCSPNVFVQNVFVDTHDPRFPWVAFFALCHIKAGTELTWNYNYDVLYCFCGAPNCRRRLLLLQLWDYIII</sequence>
<dbReference type="GO" id="GO:0070828">
    <property type="term" value="P:heterochromatin organization"/>
    <property type="evidence" value="ECO:0007669"/>
    <property type="project" value="TreeGrafter"/>
</dbReference>
<evidence type="ECO:0008006" key="10">
    <source>
        <dbReference type="Google" id="ProtNLM"/>
    </source>
</evidence>
<evidence type="ECO:0000256" key="1">
    <source>
        <dbReference type="ARBA" id="ARBA00004123"/>
    </source>
</evidence>
<feature type="domain" description="Post-SET" evidence="7">
    <location>
        <begin position="86"/>
        <end position="102"/>
    </location>
</feature>
<dbReference type="GO" id="GO:0032259">
    <property type="term" value="P:methylation"/>
    <property type="evidence" value="ECO:0007669"/>
    <property type="project" value="UniProtKB-KW"/>
</dbReference>
<dbReference type="GO" id="GO:0005634">
    <property type="term" value="C:nucleus"/>
    <property type="evidence" value="ECO:0007669"/>
    <property type="project" value="UniProtKB-SubCell"/>
</dbReference>
<feature type="domain" description="SET" evidence="6">
    <location>
        <begin position="1"/>
        <end position="84"/>
    </location>
</feature>
<dbReference type="InterPro" id="IPR051516">
    <property type="entry name" value="SETDB_methyltransferase"/>
</dbReference>
<dbReference type="GO" id="GO:0046974">
    <property type="term" value="F:histone H3K9 methyltransferase activity"/>
    <property type="evidence" value="ECO:0007669"/>
    <property type="project" value="TreeGrafter"/>
</dbReference>
<gene>
    <name evidence="8" type="ORF">LSINAPIS_LOCUS9870</name>
</gene>
<evidence type="ECO:0000256" key="4">
    <source>
        <dbReference type="ARBA" id="ARBA00022691"/>
    </source>
</evidence>
<dbReference type="GO" id="GO:0010629">
    <property type="term" value="P:negative regulation of gene expression"/>
    <property type="evidence" value="ECO:0007669"/>
    <property type="project" value="TreeGrafter"/>
</dbReference>
<evidence type="ECO:0000313" key="9">
    <source>
        <dbReference type="Proteomes" id="UP000324832"/>
    </source>
</evidence>
<keyword evidence="5" id="KW-0539">Nucleus</keyword>
<dbReference type="PANTHER" id="PTHR46024">
    <property type="entry name" value="HISTONE-LYSINE N-METHYLTRANSFERASE EGGLESS"/>
    <property type="match status" value="1"/>
</dbReference>
<dbReference type="InterPro" id="IPR003616">
    <property type="entry name" value="Post-SET_dom"/>
</dbReference>
<evidence type="ECO:0000259" key="7">
    <source>
        <dbReference type="PROSITE" id="PS50868"/>
    </source>
</evidence>
<dbReference type="InterPro" id="IPR001214">
    <property type="entry name" value="SET_dom"/>
</dbReference>
<dbReference type="PROSITE" id="PS50868">
    <property type="entry name" value="POST_SET"/>
    <property type="match status" value="1"/>
</dbReference>
<proteinExistence type="predicted"/>
<keyword evidence="2" id="KW-0489">Methyltransferase</keyword>
<dbReference type="SUPFAM" id="SSF82199">
    <property type="entry name" value="SET domain"/>
    <property type="match status" value="1"/>
</dbReference>
<evidence type="ECO:0000256" key="3">
    <source>
        <dbReference type="ARBA" id="ARBA00022679"/>
    </source>
</evidence>